<dbReference type="OrthoDB" id="3942467at2759"/>
<reference evidence="2 3" key="1">
    <citation type="submission" date="2015-01" db="EMBL/GenBank/DDBJ databases">
        <title>The Genome Sequence of Ochroconis gallopava CBS43764.</title>
        <authorList>
            <consortium name="The Broad Institute Genomics Platform"/>
            <person name="Cuomo C."/>
            <person name="de Hoog S."/>
            <person name="Gorbushina A."/>
            <person name="Stielow B."/>
            <person name="Teixiera M."/>
            <person name="Abouelleil A."/>
            <person name="Chapman S.B."/>
            <person name="Priest M."/>
            <person name="Young S.K."/>
            <person name="Wortman J."/>
            <person name="Nusbaum C."/>
            <person name="Birren B."/>
        </authorList>
    </citation>
    <scope>NUCLEOTIDE SEQUENCE [LARGE SCALE GENOMIC DNA]</scope>
    <source>
        <strain evidence="2 3">CBS 43764</strain>
    </source>
</reference>
<evidence type="ECO:0000313" key="3">
    <source>
        <dbReference type="Proteomes" id="UP000053259"/>
    </source>
</evidence>
<feature type="region of interest" description="Disordered" evidence="1">
    <location>
        <begin position="1"/>
        <end position="57"/>
    </location>
</feature>
<feature type="compositionally biased region" description="Low complexity" evidence="1">
    <location>
        <begin position="1"/>
        <end position="28"/>
    </location>
</feature>
<dbReference type="RefSeq" id="XP_016208775.1">
    <property type="nucleotide sequence ID" value="XM_016363396.1"/>
</dbReference>
<dbReference type="Proteomes" id="UP000053259">
    <property type="component" value="Unassembled WGS sequence"/>
</dbReference>
<dbReference type="EMBL" id="KN847591">
    <property type="protein sequence ID" value="KIV98905.1"/>
    <property type="molecule type" value="Genomic_DNA"/>
</dbReference>
<dbReference type="GeneID" id="27317324"/>
<protein>
    <submittedName>
        <fullName evidence="2">Uncharacterized protein</fullName>
    </submittedName>
</protein>
<dbReference type="VEuPathDB" id="FungiDB:PV09_09351"/>
<evidence type="ECO:0000256" key="1">
    <source>
        <dbReference type="SAM" id="MobiDB-lite"/>
    </source>
</evidence>
<evidence type="ECO:0000313" key="2">
    <source>
        <dbReference type="EMBL" id="KIV98905.1"/>
    </source>
</evidence>
<feature type="compositionally biased region" description="Low complexity" evidence="1">
    <location>
        <begin position="128"/>
        <end position="141"/>
    </location>
</feature>
<dbReference type="AlphaFoldDB" id="A0A0D1X9P4"/>
<gene>
    <name evidence="2" type="ORF">PV09_09351</name>
</gene>
<organism evidence="2 3">
    <name type="scientific">Verruconis gallopava</name>
    <dbReference type="NCBI Taxonomy" id="253628"/>
    <lineage>
        <taxon>Eukaryota</taxon>
        <taxon>Fungi</taxon>
        <taxon>Dikarya</taxon>
        <taxon>Ascomycota</taxon>
        <taxon>Pezizomycotina</taxon>
        <taxon>Dothideomycetes</taxon>
        <taxon>Pleosporomycetidae</taxon>
        <taxon>Venturiales</taxon>
        <taxon>Sympoventuriaceae</taxon>
        <taxon>Verruconis</taxon>
    </lineage>
</organism>
<dbReference type="HOGENOM" id="CLU_1391208_0_0_1"/>
<keyword evidence="3" id="KW-1185">Reference proteome</keyword>
<sequence>MSNTTTRTATHPPAATSPSATRSPLQGLPDPPPYTPPIHTVFGNVDEDEDEESSPTTTFNVHVPTTIQGCGNIIALPPPDVTRIATALLATVNQKIHMTRSFNIHVNCGVNITGDKNIVGSPAIRPLAASQQQQNARQQQAPFTSSNTPTAAVWSGTVPATHGLGKRKASEEPEAGPPARRVSPGTPASFASPSPR</sequence>
<feature type="region of interest" description="Disordered" evidence="1">
    <location>
        <begin position="128"/>
        <end position="196"/>
    </location>
</feature>
<accession>A0A0D1X9P4</accession>
<dbReference type="InParanoid" id="A0A0D1X9P4"/>
<name>A0A0D1X9P4_9PEZI</name>
<proteinExistence type="predicted"/>